<evidence type="ECO:0000313" key="1">
    <source>
        <dbReference type="EMBL" id="MBX65421.1"/>
    </source>
</evidence>
<sequence length="39" mass="4543">MDYLANLACGFKSKSFQSDRPCFSCMVIIKYKLDYNTIK</sequence>
<name>A0A2P2QEJ0_RHIMU</name>
<dbReference type="EMBL" id="GGEC01084937">
    <property type="protein sequence ID" value="MBX65421.1"/>
    <property type="molecule type" value="Transcribed_RNA"/>
</dbReference>
<reference evidence="1" key="1">
    <citation type="submission" date="2018-02" db="EMBL/GenBank/DDBJ databases">
        <title>Rhizophora mucronata_Transcriptome.</title>
        <authorList>
            <person name="Meera S.P."/>
            <person name="Sreeshan A."/>
            <person name="Augustine A."/>
        </authorList>
    </citation>
    <scope>NUCLEOTIDE SEQUENCE</scope>
    <source>
        <tissue evidence="1">Leaf</tissue>
    </source>
</reference>
<organism evidence="1">
    <name type="scientific">Rhizophora mucronata</name>
    <name type="common">Asiatic mangrove</name>
    <dbReference type="NCBI Taxonomy" id="61149"/>
    <lineage>
        <taxon>Eukaryota</taxon>
        <taxon>Viridiplantae</taxon>
        <taxon>Streptophyta</taxon>
        <taxon>Embryophyta</taxon>
        <taxon>Tracheophyta</taxon>
        <taxon>Spermatophyta</taxon>
        <taxon>Magnoliopsida</taxon>
        <taxon>eudicotyledons</taxon>
        <taxon>Gunneridae</taxon>
        <taxon>Pentapetalae</taxon>
        <taxon>rosids</taxon>
        <taxon>fabids</taxon>
        <taxon>Malpighiales</taxon>
        <taxon>Rhizophoraceae</taxon>
        <taxon>Rhizophora</taxon>
    </lineage>
</organism>
<proteinExistence type="predicted"/>
<accession>A0A2P2QEJ0</accession>
<dbReference type="AlphaFoldDB" id="A0A2P2QEJ0"/>
<protein>
    <submittedName>
        <fullName evidence="1">Uncharacterized protein</fullName>
    </submittedName>
</protein>